<evidence type="ECO:0000313" key="1">
    <source>
        <dbReference type="EMBL" id="MBK1809499.1"/>
    </source>
</evidence>
<reference evidence="2" key="1">
    <citation type="submission" date="2021-01" db="EMBL/GenBank/DDBJ databases">
        <title>Genome public.</title>
        <authorList>
            <person name="Liu C."/>
            <person name="Sun Q."/>
        </authorList>
    </citation>
    <scope>NUCLEOTIDE SEQUENCE [LARGE SCALE GENOMIC DNA]</scope>
    <source>
        <strain evidence="2">YIM B02505</strain>
    </source>
</reference>
<evidence type="ECO:0000313" key="2">
    <source>
        <dbReference type="Proteomes" id="UP000596739"/>
    </source>
</evidence>
<dbReference type="RefSeq" id="WP_200266048.1">
    <property type="nucleotide sequence ID" value="NZ_JAENHN010000007.1"/>
</dbReference>
<comment type="caution">
    <text evidence="1">The sequence shown here is derived from an EMBL/GenBank/DDBJ whole genome shotgun (WGS) entry which is preliminary data.</text>
</comment>
<name>A0ABS1EJF0_9CLOT</name>
<organism evidence="1 2">
    <name type="scientific">Clostridium yunnanense</name>
    <dbReference type="NCBI Taxonomy" id="2800325"/>
    <lineage>
        <taxon>Bacteria</taxon>
        <taxon>Bacillati</taxon>
        <taxon>Bacillota</taxon>
        <taxon>Clostridia</taxon>
        <taxon>Eubacteriales</taxon>
        <taxon>Clostridiaceae</taxon>
        <taxon>Clostridium</taxon>
    </lineage>
</organism>
<sequence>MGKVKLGEIIVVNPREVWNNEERDFTPWLAENIDLVSNTIGIPIAVEQIEKRVGNYELDICLGRGKKSYKR</sequence>
<keyword evidence="2" id="KW-1185">Reference proteome</keyword>
<gene>
    <name evidence="1" type="ORF">JHL18_02415</name>
</gene>
<dbReference type="EMBL" id="JAENHN010000007">
    <property type="protein sequence ID" value="MBK1809499.1"/>
    <property type="molecule type" value="Genomic_DNA"/>
</dbReference>
<proteinExistence type="predicted"/>
<accession>A0ABS1EJF0</accession>
<dbReference type="Proteomes" id="UP000596739">
    <property type="component" value="Unassembled WGS sequence"/>
</dbReference>
<protein>
    <submittedName>
        <fullName evidence="1">Uncharacterized protein</fullName>
    </submittedName>
</protein>